<dbReference type="InterPro" id="IPR022357">
    <property type="entry name" value="MIP_CS"/>
</dbReference>
<dbReference type="InterPro" id="IPR050363">
    <property type="entry name" value="MIP/Aquaporin"/>
</dbReference>
<dbReference type="PRINTS" id="PR00783">
    <property type="entry name" value="MINTRINSICP"/>
</dbReference>
<dbReference type="Gene3D" id="1.20.1080.10">
    <property type="entry name" value="Glycerol uptake facilitator protein"/>
    <property type="match status" value="1"/>
</dbReference>
<feature type="transmembrane region" description="Helical" evidence="8">
    <location>
        <begin position="88"/>
        <end position="110"/>
    </location>
</feature>
<keyword evidence="6 8" id="KW-0472">Membrane</keyword>
<evidence type="ECO:0000256" key="7">
    <source>
        <dbReference type="RuleBase" id="RU000477"/>
    </source>
</evidence>
<dbReference type="STRING" id="763665.A0A2G5B2U7"/>
<dbReference type="InterPro" id="IPR000425">
    <property type="entry name" value="MIP"/>
</dbReference>
<feature type="transmembrane region" description="Helical" evidence="8">
    <location>
        <begin position="12"/>
        <end position="33"/>
    </location>
</feature>
<dbReference type="GO" id="GO:0015250">
    <property type="term" value="F:water channel activity"/>
    <property type="evidence" value="ECO:0007669"/>
    <property type="project" value="TreeGrafter"/>
</dbReference>
<dbReference type="AlphaFoldDB" id="A0A2G5B2U7"/>
<evidence type="ECO:0000313" key="10">
    <source>
        <dbReference type="Proteomes" id="UP000242474"/>
    </source>
</evidence>
<evidence type="ECO:0000256" key="2">
    <source>
        <dbReference type="ARBA" id="ARBA00006175"/>
    </source>
</evidence>
<evidence type="ECO:0000313" key="9">
    <source>
        <dbReference type="EMBL" id="PIA13326.1"/>
    </source>
</evidence>
<dbReference type="PANTHER" id="PTHR43829">
    <property type="entry name" value="AQUAPORIN OR AQUAGLYCEROPORIN RELATED"/>
    <property type="match status" value="1"/>
</dbReference>
<comment type="subcellular location">
    <subcellularLocation>
        <location evidence="1">Membrane</location>
        <topology evidence="1">Multi-pass membrane protein</topology>
    </subcellularLocation>
</comment>
<organism evidence="9 10">
    <name type="scientific">Coemansia reversa (strain ATCC 12441 / NRRL 1564)</name>
    <dbReference type="NCBI Taxonomy" id="763665"/>
    <lineage>
        <taxon>Eukaryota</taxon>
        <taxon>Fungi</taxon>
        <taxon>Fungi incertae sedis</taxon>
        <taxon>Zoopagomycota</taxon>
        <taxon>Kickxellomycotina</taxon>
        <taxon>Kickxellomycetes</taxon>
        <taxon>Kickxellales</taxon>
        <taxon>Kickxellaceae</taxon>
        <taxon>Coemansia</taxon>
    </lineage>
</organism>
<dbReference type="PROSITE" id="PS00221">
    <property type="entry name" value="MIP"/>
    <property type="match status" value="1"/>
</dbReference>
<proteinExistence type="inferred from homology"/>
<feature type="transmembrane region" description="Helical" evidence="8">
    <location>
        <begin position="171"/>
        <end position="192"/>
    </location>
</feature>
<comment type="similarity">
    <text evidence="2 7">Belongs to the MIP/aquaporin (TC 1.A.8) family.</text>
</comment>
<keyword evidence="3 7" id="KW-0813">Transport</keyword>
<dbReference type="Proteomes" id="UP000242474">
    <property type="component" value="Unassembled WGS sequence"/>
</dbReference>
<dbReference type="InterPro" id="IPR023271">
    <property type="entry name" value="Aquaporin-like"/>
</dbReference>
<evidence type="ECO:0000256" key="8">
    <source>
        <dbReference type="SAM" id="Phobius"/>
    </source>
</evidence>
<keyword evidence="4 7" id="KW-0812">Transmembrane</keyword>
<dbReference type="EMBL" id="KZ303540">
    <property type="protein sequence ID" value="PIA13326.1"/>
    <property type="molecule type" value="Genomic_DNA"/>
</dbReference>
<feature type="transmembrane region" description="Helical" evidence="8">
    <location>
        <begin position="141"/>
        <end position="159"/>
    </location>
</feature>
<keyword evidence="5 8" id="KW-1133">Transmembrane helix</keyword>
<evidence type="ECO:0000256" key="6">
    <source>
        <dbReference type="ARBA" id="ARBA00023136"/>
    </source>
</evidence>
<dbReference type="SUPFAM" id="SSF81338">
    <property type="entry name" value="Aquaporin-like"/>
    <property type="match status" value="1"/>
</dbReference>
<feature type="transmembrane region" description="Helical" evidence="8">
    <location>
        <begin position="218"/>
        <end position="241"/>
    </location>
</feature>
<keyword evidence="10" id="KW-1185">Reference proteome</keyword>
<name>A0A2G5B2U7_COERN</name>
<dbReference type="PANTHER" id="PTHR43829:SF9">
    <property type="entry name" value="AQUAPORIN-9"/>
    <property type="match status" value="1"/>
</dbReference>
<evidence type="ECO:0000256" key="5">
    <source>
        <dbReference type="ARBA" id="ARBA00022989"/>
    </source>
</evidence>
<evidence type="ECO:0000256" key="3">
    <source>
        <dbReference type="ARBA" id="ARBA00022448"/>
    </source>
</evidence>
<dbReference type="OrthoDB" id="3222at2759"/>
<dbReference type="Pfam" id="PF00230">
    <property type="entry name" value="MIP"/>
    <property type="match status" value="1"/>
</dbReference>
<dbReference type="GO" id="GO:0005886">
    <property type="term" value="C:plasma membrane"/>
    <property type="evidence" value="ECO:0007669"/>
    <property type="project" value="TreeGrafter"/>
</dbReference>
<evidence type="ECO:0000256" key="4">
    <source>
        <dbReference type="ARBA" id="ARBA00022692"/>
    </source>
</evidence>
<accession>A0A2G5B2U7</accession>
<evidence type="ECO:0000256" key="1">
    <source>
        <dbReference type="ARBA" id="ARBA00004141"/>
    </source>
</evidence>
<reference evidence="9 10" key="1">
    <citation type="journal article" date="2015" name="Genome Biol. Evol.">
        <title>Phylogenomic analyses indicate that early fungi evolved digesting cell walls of algal ancestors of land plants.</title>
        <authorList>
            <person name="Chang Y."/>
            <person name="Wang S."/>
            <person name="Sekimoto S."/>
            <person name="Aerts A.L."/>
            <person name="Choi C."/>
            <person name="Clum A."/>
            <person name="LaButti K.M."/>
            <person name="Lindquist E.A."/>
            <person name="Yee Ngan C."/>
            <person name="Ohm R.A."/>
            <person name="Salamov A.A."/>
            <person name="Grigoriev I.V."/>
            <person name="Spatafora J.W."/>
            <person name="Berbee M.L."/>
        </authorList>
    </citation>
    <scope>NUCLEOTIDE SEQUENCE [LARGE SCALE GENOMIC DNA]</scope>
    <source>
        <strain evidence="9 10">NRRL 1564</strain>
    </source>
</reference>
<dbReference type="GO" id="GO:0015254">
    <property type="term" value="F:glycerol channel activity"/>
    <property type="evidence" value="ECO:0007669"/>
    <property type="project" value="TreeGrafter"/>
</dbReference>
<gene>
    <name evidence="9" type="ORF">COEREDRAFT_89677</name>
</gene>
<sequence length="257" mass="27242">MPSLRNVAAPYWGEFIGTLVLTVVGLGATAQILTSSSVHKTEAISSSVAWGAGVTLGTWVTEHVSGGHINPAISLARLVFSGFSPRKLAGYVAAQTLGAFAGAFLVWLNFSASLADIKHLDPGLHPATGAFITSNHVWPGLINEITASFVFVLAVFAISDQTNQAKNIAPLALGLAFTAASLALSSPLQLALNPARDFGPRVFAAFLYGLDVFADHSFYFWVPIVGPIIGAILGGFVYEWLVKRDAEYHHQLEEGHA</sequence>
<protein>
    <submittedName>
        <fullName evidence="9">Aquaporin-like protein</fullName>
    </submittedName>
</protein>